<evidence type="ECO:0000313" key="3">
    <source>
        <dbReference type="Proteomes" id="UP000078540"/>
    </source>
</evidence>
<gene>
    <name evidence="2" type="ORF">ALC53_10068</name>
</gene>
<feature type="compositionally biased region" description="Polar residues" evidence="1">
    <location>
        <begin position="110"/>
        <end position="123"/>
    </location>
</feature>
<dbReference type="Proteomes" id="UP000078540">
    <property type="component" value="Unassembled WGS sequence"/>
</dbReference>
<dbReference type="EMBL" id="KQ976600">
    <property type="protein sequence ID" value="KYM79450.1"/>
    <property type="molecule type" value="Genomic_DNA"/>
</dbReference>
<sequence length="187" mass="20426">MQSSPFEREFRASADKREISRGRSRARRGGKSIEETHDETYDEGERAGDGVTSRVTGHKKNRGKLEETACPWAFDNLSGGRIKGHGNAAGLAGTGRGVLRLREHEGEATDYQTGTYRGTSATDQVLPPGDPSHVPRLQAGTFLLTYQAPSIPLRIGLSLELANAKLCRGQKHFYTVVFIAIFITPSL</sequence>
<evidence type="ECO:0000313" key="2">
    <source>
        <dbReference type="EMBL" id="KYM79450.1"/>
    </source>
</evidence>
<proteinExistence type="predicted"/>
<feature type="region of interest" description="Disordered" evidence="1">
    <location>
        <begin position="1"/>
        <end position="62"/>
    </location>
</feature>
<dbReference type="AlphaFoldDB" id="A0A151I0X4"/>
<evidence type="ECO:0000256" key="1">
    <source>
        <dbReference type="SAM" id="MobiDB-lite"/>
    </source>
</evidence>
<feature type="compositionally biased region" description="Basic and acidic residues" evidence="1">
    <location>
        <begin position="1"/>
        <end position="21"/>
    </location>
</feature>
<protein>
    <submittedName>
        <fullName evidence="2">Uncharacterized protein</fullName>
    </submittedName>
</protein>
<name>A0A151I0X4_9HYME</name>
<reference evidence="2 3" key="1">
    <citation type="submission" date="2015-09" db="EMBL/GenBank/DDBJ databases">
        <title>Atta colombica WGS genome.</title>
        <authorList>
            <person name="Nygaard S."/>
            <person name="Hu H."/>
            <person name="Boomsma J."/>
            <person name="Zhang G."/>
        </authorList>
    </citation>
    <scope>NUCLEOTIDE SEQUENCE [LARGE SCALE GENOMIC DNA]</scope>
    <source>
        <strain evidence="2">Treedump-2</strain>
        <tissue evidence="2">Whole body</tissue>
    </source>
</reference>
<organism evidence="2 3">
    <name type="scientific">Atta colombica</name>
    <dbReference type="NCBI Taxonomy" id="520822"/>
    <lineage>
        <taxon>Eukaryota</taxon>
        <taxon>Metazoa</taxon>
        <taxon>Ecdysozoa</taxon>
        <taxon>Arthropoda</taxon>
        <taxon>Hexapoda</taxon>
        <taxon>Insecta</taxon>
        <taxon>Pterygota</taxon>
        <taxon>Neoptera</taxon>
        <taxon>Endopterygota</taxon>
        <taxon>Hymenoptera</taxon>
        <taxon>Apocrita</taxon>
        <taxon>Aculeata</taxon>
        <taxon>Formicoidea</taxon>
        <taxon>Formicidae</taxon>
        <taxon>Myrmicinae</taxon>
        <taxon>Atta</taxon>
    </lineage>
</organism>
<accession>A0A151I0X4</accession>
<feature type="compositionally biased region" description="Basic and acidic residues" evidence="1">
    <location>
        <begin position="31"/>
        <end position="48"/>
    </location>
</feature>
<feature type="region of interest" description="Disordered" evidence="1">
    <location>
        <begin position="109"/>
        <end position="130"/>
    </location>
</feature>
<keyword evidence="3" id="KW-1185">Reference proteome</keyword>